<feature type="transmembrane region" description="Helical" evidence="9">
    <location>
        <begin position="78"/>
        <end position="107"/>
    </location>
</feature>
<comment type="subcellular location">
    <subcellularLocation>
        <location evidence="1">Cell membrane</location>
        <topology evidence="1">Multi-pass membrane protein</topology>
    </subcellularLocation>
</comment>
<dbReference type="InterPro" id="IPR052180">
    <property type="entry name" value="NhaC_Na-H+_Antiporter"/>
</dbReference>
<evidence type="ECO:0000256" key="6">
    <source>
        <dbReference type="ARBA" id="ARBA00022989"/>
    </source>
</evidence>
<feature type="transmembrane region" description="Helical" evidence="9">
    <location>
        <begin position="356"/>
        <end position="374"/>
    </location>
</feature>
<comment type="caution">
    <text evidence="11">The sequence shown here is derived from an EMBL/GenBank/DDBJ whole genome shotgun (WGS) entry which is preliminary data.</text>
</comment>
<evidence type="ECO:0000313" key="11">
    <source>
        <dbReference type="EMBL" id="MBF4693406.1"/>
    </source>
</evidence>
<feature type="transmembrane region" description="Helical" evidence="9">
    <location>
        <begin position="240"/>
        <end position="259"/>
    </location>
</feature>
<feature type="transmembrane region" description="Helical" evidence="9">
    <location>
        <begin position="140"/>
        <end position="163"/>
    </location>
</feature>
<gene>
    <name evidence="11" type="primary">nhaC</name>
    <name evidence="11" type="ORF">ISU02_09755</name>
</gene>
<reference evidence="11 12" key="1">
    <citation type="submission" date="2020-11" db="EMBL/GenBank/DDBJ databases">
        <title>Fusibacter basophilias sp. nov.</title>
        <authorList>
            <person name="Qiu D."/>
        </authorList>
    </citation>
    <scope>NUCLEOTIDE SEQUENCE [LARGE SCALE GENOMIC DNA]</scope>
    <source>
        <strain evidence="11 12">Q10-2</strain>
    </source>
</reference>
<evidence type="ECO:0000256" key="8">
    <source>
        <dbReference type="ARBA" id="ARBA00038435"/>
    </source>
</evidence>
<comment type="similarity">
    <text evidence="8">Belongs to the NhaC Na(+)/H(+) (TC 2.A.35) antiporter family.</text>
</comment>
<feature type="transmembrane region" description="Helical" evidence="9">
    <location>
        <begin position="114"/>
        <end position="134"/>
    </location>
</feature>
<feature type="transmembrane region" description="Helical" evidence="9">
    <location>
        <begin position="198"/>
        <end position="220"/>
    </location>
</feature>
<evidence type="ECO:0000259" key="10">
    <source>
        <dbReference type="Pfam" id="PF03553"/>
    </source>
</evidence>
<evidence type="ECO:0000256" key="2">
    <source>
        <dbReference type="ARBA" id="ARBA00022448"/>
    </source>
</evidence>
<protein>
    <submittedName>
        <fullName evidence="11">Na+/H+ antiporter NhaC</fullName>
    </submittedName>
</protein>
<keyword evidence="2" id="KW-0813">Transport</keyword>
<evidence type="ECO:0000256" key="3">
    <source>
        <dbReference type="ARBA" id="ARBA00022449"/>
    </source>
</evidence>
<organism evidence="11 12">
    <name type="scientific">Fusibacter ferrireducens</name>
    <dbReference type="NCBI Taxonomy" id="2785058"/>
    <lineage>
        <taxon>Bacteria</taxon>
        <taxon>Bacillati</taxon>
        <taxon>Bacillota</taxon>
        <taxon>Clostridia</taxon>
        <taxon>Eubacteriales</taxon>
        <taxon>Eubacteriales Family XII. Incertae Sedis</taxon>
        <taxon>Fusibacter</taxon>
    </lineage>
</organism>
<accession>A0ABR9ZTW8</accession>
<dbReference type="InterPro" id="IPR004770">
    <property type="entry name" value="Na/H_antiport_NhaC"/>
</dbReference>
<keyword evidence="12" id="KW-1185">Reference proteome</keyword>
<dbReference type="Pfam" id="PF03553">
    <property type="entry name" value="Na_H_antiporter"/>
    <property type="match status" value="1"/>
</dbReference>
<keyword evidence="5 9" id="KW-0812">Transmembrane</keyword>
<feature type="transmembrane region" description="Helical" evidence="9">
    <location>
        <begin position="423"/>
        <end position="442"/>
    </location>
</feature>
<evidence type="ECO:0000256" key="5">
    <source>
        <dbReference type="ARBA" id="ARBA00022692"/>
    </source>
</evidence>
<evidence type="ECO:0000256" key="4">
    <source>
        <dbReference type="ARBA" id="ARBA00022475"/>
    </source>
</evidence>
<keyword evidence="6 9" id="KW-1133">Transmembrane helix</keyword>
<dbReference type="InterPro" id="IPR018461">
    <property type="entry name" value="Na/H_Antiport_NhaC-like_C"/>
</dbReference>
<proteinExistence type="inferred from homology"/>
<keyword evidence="3" id="KW-0050">Antiport</keyword>
<feature type="transmembrane region" description="Helical" evidence="9">
    <location>
        <begin position="266"/>
        <end position="285"/>
    </location>
</feature>
<keyword evidence="4" id="KW-1003">Cell membrane</keyword>
<dbReference type="NCBIfam" id="TIGR00931">
    <property type="entry name" value="antiport_nhaC"/>
    <property type="match status" value="1"/>
</dbReference>
<feature type="transmembrane region" description="Helical" evidence="9">
    <location>
        <begin position="41"/>
        <end position="58"/>
    </location>
</feature>
<feature type="transmembrane region" description="Helical" evidence="9">
    <location>
        <begin position="12"/>
        <end position="34"/>
    </location>
</feature>
<dbReference type="EMBL" id="JADKNH010000005">
    <property type="protein sequence ID" value="MBF4693406.1"/>
    <property type="molecule type" value="Genomic_DNA"/>
</dbReference>
<evidence type="ECO:0000313" key="12">
    <source>
        <dbReference type="Proteomes" id="UP000614200"/>
    </source>
</evidence>
<sequence length="481" mass="51768">MEKVKKEKKEATLLIAMIPVLFLAVSLILTLVVYKLGEPHIPLITSAMVAAAVAMYFLNYSWEEIEEGIVETIKMSMGAIIIILIIGILVGIWIKAGIIPTMVYYGLQVLSPQYFLVAAFIICAVVSVATGSSWSTVATVGIALMSIGTALGISVPIIGGAIISGSYLGDKISPLSDTTNLAPAMAGANLFDHIRHMLYTTLPSAVISIILFWIIGMRYAGGELDTVAINNLLDTMKDMFYISPILLLVPCMVIGMVIFRIPAIPGLFFASVVGLFFAVIFQGAGLKDLIDIANNGFTSFTGDPAIDELLTGGGMQSMMWTTSLTLCAMIFGGVMEKTGMLNVIACRILERAKTDGQLILATLISCYGIVFIAGDQYLSIVIPGRMYKDAYAQRRLHPKNLSRALEDAGTLASPLVPWSSCGAYMMITLGLAPWAYVPYCFLNYINPIISAIYGFTGFSIEKLPEDTNAFESSDSVGELVG</sequence>
<evidence type="ECO:0000256" key="7">
    <source>
        <dbReference type="ARBA" id="ARBA00023136"/>
    </source>
</evidence>
<keyword evidence="7 9" id="KW-0472">Membrane</keyword>
<dbReference type="PANTHER" id="PTHR33451">
    <property type="entry name" value="MALATE-2H(+)/NA(+)-LACTATE ANTIPORTER"/>
    <property type="match status" value="1"/>
</dbReference>
<dbReference type="PANTHER" id="PTHR33451:SF3">
    <property type="entry name" value="MALATE-2H(+)_NA(+)-LACTATE ANTIPORTER"/>
    <property type="match status" value="1"/>
</dbReference>
<evidence type="ECO:0000256" key="9">
    <source>
        <dbReference type="SAM" id="Phobius"/>
    </source>
</evidence>
<feature type="domain" description="Na+/H+ antiporter NhaC-like C-terminal" evidence="10">
    <location>
        <begin position="166"/>
        <end position="458"/>
    </location>
</feature>
<feature type="transmembrane region" description="Helical" evidence="9">
    <location>
        <begin position="317"/>
        <end position="335"/>
    </location>
</feature>
<name>A0ABR9ZTW8_9FIRM</name>
<dbReference type="Proteomes" id="UP000614200">
    <property type="component" value="Unassembled WGS sequence"/>
</dbReference>
<evidence type="ECO:0000256" key="1">
    <source>
        <dbReference type="ARBA" id="ARBA00004651"/>
    </source>
</evidence>